<dbReference type="Pfam" id="PF16213">
    <property type="entry name" value="DCB"/>
    <property type="match status" value="1"/>
</dbReference>
<feature type="region of interest" description="Disordered" evidence="1">
    <location>
        <begin position="241"/>
        <end position="263"/>
    </location>
</feature>
<gene>
    <name evidence="3" type="ORF">PDE001_LOCUS922</name>
</gene>
<feature type="compositionally biased region" description="Basic and acidic residues" evidence="1">
    <location>
        <begin position="250"/>
        <end position="263"/>
    </location>
</feature>
<dbReference type="InterPro" id="IPR032629">
    <property type="entry name" value="DCB_dom"/>
</dbReference>
<dbReference type="AlphaFoldDB" id="A0AAV0T4W2"/>
<comment type="caution">
    <text evidence="3">The sequence shown here is derived from an EMBL/GenBank/DDBJ whole genome shotgun (WGS) entry which is preliminary data.</text>
</comment>
<name>A0AAV0T4W2_9STRA</name>
<accession>A0AAV0T4W2</accession>
<dbReference type="EMBL" id="CANTFM010000142">
    <property type="protein sequence ID" value="CAI5713197.1"/>
    <property type="molecule type" value="Genomic_DNA"/>
</dbReference>
<proteinExistence type="predicted"/>
<dbReference type="Proteomes" id="UP001162029">
    <property type="component" value="Unassembled WGS sequence"/>
</dbReference>
<organism evidence="3 4">
    <name type="scientific">Peronospora destructor</name>
    <dbReference type="NCBI Taxonomy" id="86335"/>
    <lineage>
        <taxon>Eukaryota</taxon>
        <taxon>Sar</taxon>
        <taxon>Stramenopiles</taxon>
        <taxon>Oomycota</taxon>
        <taxon>Peronosporomycetes</taxon>
        <taxon>Peronosporales</taxon>
        <taxon>Peronosporaceae</taxon>
        <taxon>Peronospora</taxon>
    </lineage>
</organism>
<protein>
    <recommendedName>
        <fullName evidence="2">Mon2/Sec7/BIG1-like dimerisation and cyclophilin-binding domain-containing protein</fullName>
    </recommendedName>
</protein>
<reference evidence="3" key="1">
    <citation type="submission" date="2022-12" db="EMBL/GenBank/DDBJ databases">
        <authorList>
            <person name="Webb A."/>
        </authorList>
    </citation>
    <scope>NUCLEOTIDE SEQUENCE</scope>
    <source>
        <strain evidence="3">Pd1</strain>
    </source>
</reference>
<evidence type="ECO:0000313" key="3">
    <source>
        <dbReference type="EMBL" id="CAI5713197.1"/>
    </source>
</evidence>
<feature type="domain" description="Mon2/Sec7/BIG1-like dimerisation and cyclophilin-binding" evidence="2">
    <location>
        <begin position="11"/>
        <end position="221"/>
    </location>
</feature>
<evidence type="ECO:0000313" key="4">
    <source>
        <dbReference type="Proteomes" id="UP001162029"/>
    </source>
</evidence>
<keyword evidence="4" id="KW-1185">Reference proteome</keyword>
<feature type="region of interest" description="Disordered" evidence="1">
    <location>
        <begin position="95"/>
        <end position="129"/>
    </location>
</feature>
<sequence>MEALVLKSLVKLRKACTRNHRELRELIGATQAKVTFKSQEGTLEVPFEPFLLACLTRYAKLVVVALDCMEKFLAFGFLKEAWKIPKGVRRRLGQKSTAVLSQTGRRSGLGSGNGSSAWPSANRDTIDEKDDNEDTYRLIDCIVEVACDCNDHPDEGVQIQVLRVLLTAVTTPTCEVHEYALLKAVRACYHVHLVSKSATNRMVAKATLQQLISIVFQRMETFDQRVEEETKITLQVSLEKQQQEQQNQQEEERKERDQEERQY</sequence>
<evidence type="ECO:0000259" key="2">
    <source>
        <dbReference type="Pfam" id="PF16213"/>
    </source>
</evidence>
<evidence type="ECO:0000256" key="1">
    <source>
        <dbReference type="SAM" id="MobiDB-lite"/>
    </source>
</evidence>